<keyword evidence="2" id="KW-0378">Hydrolase</keyword>
<dbReference type="EMBL" id="JAHLFM010000045">
    <property type="protein sequence ID" value="MBU3831079.1"/>
    <property type="molecule type" value="Genomic_DNA"/>
</dbReference>
<dbReference type="GO" id="GO:0016787">
    <property type="term" value="F:hydrolase activity"/>
    <property type="evidence" value="ECO:0007669"/>
    <property type="project" value="UniProtKB-KW"/>
</dbReference>
<gene>
    <name evidence="2" type="ORF">H9897_02905</name>
</gene>
<feature type="domain" description="Isochorismatase-like" evidence="1">
    <location>
        <begin position="6"/>
        <end position="58"/>
    </location>
</feature>
<organism evidence="2 3">
    <name type="scientific">Candidatus Ureaplasma intestinipullorum</name>
    <dbReference type="NCBI Taxonomy" id="2838770"/>
    <lineage>
        <taxon>Bacteria</taxon>
        <taxon>Bacillati</taxon>
        <taxon>Mycoplasmatota</taxon>
        <taxon>Mycoplasmoidales</taxon>
        <taxon>Mycoplasmoidaceae</taxon>
        <taxon>Ureaplasma</taxon>
    </lineage>
</organism>
<proteinExistence type="predicted"/>
<name>A0A9E2NY09_9BACT</name>
<dbReference type="InterPro" id="IPR000868">
    <property type="entry name" value="Isochorismatase-like_dom"/>
</dbReference>
<dbReference type="AlphaFoldDB" id="A0A9E2NY09"/>
<evidence type="ECO:0000313" key="3">
    <source>
        <dbReference type="Proteomes" id="UP000824247"/>
    </source>
</evidence>
<dbReference type="InterPro" id="IPR036380">
    <property type="entry name" value="Isochorismatase-like_sf"/>
</dbReference>
<feature type="non-terminal residue" evidence="2">
    <location>
        <position position="1"/>
    </location>
</feature>
<dbReference type="Proteomes" id="UP000824247">
    <property type="component" value="Unassembled WGS sequence"/>
</dbReference>
<evidence type="ECO:0000259" key="1">
    <source>
        <dbReference type="Pfam" id="PF00857"/>
    </source>
</evidence>
<accession>A0A9E2NY09</accession>
<reference evidence="2" key="2">
    <citation type="submission" date="2021-04" db="EMBL/GenBank/DDBJ databases">
        <authorList>
            <person name="Gilroy R."/>
        </authorList>
    </citation>
    <scope>NUCLEOTIDE SEQUENCE</scope>
    <source>
        <strain evidence="2">A5-1222</strain>
    </source>
</reference>
<reference evidence="2" key="1">
    <citation type="journal article" date="2021" name="PeerJ">
        <title>Extensive microbial diversity within the chicken gut microbiome revealed by metagenomics and culture.</title>
        <authorList>
            <person name="Gilroy R."/>
            <person name="Ravi A."/>
            <person name="Getino M."/>
            <person name="Pursley I."/>
            <person name="Horton D.L."/>
            <person name="Alikhan N.F."/>
            <person name="Baker D."/>
            <person name="Gharbi K."/>
            <person name="Hall N."/>
            <person name="Watson M."/>
            <person name="Adriaenssens E.M."/>
            <person name="Foster-Nyarko E."/>
            <person name="Jarju S."/>
            <person name="Secka A."/>
            <person name="Antonio M."/>
            <person name="Oren A."/>
            <person name="Chaudhuri R.R."/>
            <person name="La Ragione R."/>
            <person name="Hildebrand F."/>
            <person name="Pallen M.J."/>
        </authorList>
    </citation>
    <scope>NUCLEOTIDE SEQUENCE</scope>
    <source>
        <strain evidence="2">A5-1222</strain>
    </source>
</reference>
<dbReference type="Gene3D" id="3.40.50.850">
    <property type="entry name" value="Isochorismatase-like"/>
    <property type="match status" value="1"/>
</dbReference>
<sequence>FDPSKDKIYLCGLDTDVCILATCLDLFINNYDIYLLSKLCGSDRGKAYHKAGLKSISHIITNKKLI</sequence>
<dbReference type="SUPFAM" id="SSF52499">
    <property type="entry name" value="Isochorismatase-like hydrolases"/>
    <property type="match status" value="1"/>
</dbReference>
<protein>
    <submittedName>
        <fullName evidence="2">Cysteine hydrolase</fullName>
    </submittedName>
</protein>
<comment type="caution">
    <text evidence="2">The sequence shown here is derived from an EMBL/GenBank/DDBJ whole genome shotgun (WGS) entry which is preliminary data.</text>
</comment>
<dbReference type="Pfam" id="PF00857">
    <property type="entry name" value="Isochorismatase"/>
    <property type="match status" value="1"/>
</dbReference>
<evidence type="ECO:0000313" key="2">
    <source>
        <dbReference type="EMBL" id="MBU3831079.1"/>
    </source>
</evidence>